<dbReference type="AlphaFoldDB" id="A0A2S7ITR3"/>
<comment type="caution">
    <text evidence="3">The sequence shown here is derived from an EMBL/GenBank/DDBJ whole genome shotgun (WGS) entry which is preliminary data.</text>
</comment>
<accession>A0A2S7ITR3</accession>
<keyword evidence="4" id="KW-1185">Reference proteome</keyword>
<evidence type="ECO:0000256" key="1">
    <source>
        <dbReference type="ARBA" id="ARBA00006484"/>
    </source>
</evidence>
<reference evidence="4" key="1">
    <citation type="submission" date="2018-02" db="EMBL/GenBank/DDBJ databases">
        <title>Genome sequencing of Solimonas sp. HR-BB.</title>
        <authorList>
            <person name="Lee Y."/>
            <person name="Jeon C.O."/>
        </authorList>
    </citation>
    <scope>NUCLEOTIDE SEQUENCE [LARGE SCALE GENOMIC DNA]</scope>
    <source>
        <strain evidence="4">HR-U</strain>
    </source>
</reference>
<dbReference type="CDD" id="cd05233">
    <property type="entry name" value="SDR_c"/>
    <property type="match status" value="1"/>
</dbReference>
<dbReference type="InterPro" id="IPR036291">
    <property type="entry name" value="NAD(P)-bd_dom_sf"/>
</dbReference>
<dbReference type="PANTHER" id="PTHR42760">
    <property type="entry name" value="SHORT-CHAIN DEHYDROGENASES/REDUCTASES FAMILY MEMBER"/>
    <property type="match status" value="1"/>
</dbReference>
<sequence length="247" mass="25995">MNAIVTGAAQGIGFEICRQLALRGASVVLNDVDETLAEEAAGKIQAEGGHCLAVPGDASDVSFIQYLVSKTVASFGSVDILVANAGITTFGDFFEYQPESLQKLLDLNIRGNFFLTQQAARQMRAQGQGGRILLMSSVTGQQAHAYLAAYGMTKAALQMLAKSLVAELSPYGITINCVAPGATLTERTLDDPEYIPTWSRITPLGKPARVADIAAAVIFLTSPEAGHITGQTLVVDGGWSSVSPSPY</sequence>
<gene>
    <name evidence="3" type="ORF">C5O19_13530</name>
</gene>
<dbReference type="PRINTS" id="PR00080">
    <property type="entry name" value="SDRFAMILY"/>
</dbReference>
<dbReference type="OrthoDB" id="9788235at2"/>
<dbReference type="GO" id="GO:0016616">
    <property type="term" value="F:oxidoreductase activity, acting on the CH-OH group of donors, NAD or NADP as acceptor"/>
    <property type="evidence" value="ECO:0007669"/>
    <property type="project" value="TreeGrafter"/>
</dbReference>
<proteinExistence type="inferred from homology"/>
<dbReference type="Gene3D" id="3.40.50.720">
    <property type="entry name" value="NAD(P)-binding Rossmann-like Domain"/>
    <property type="match status" value="1"/>
</dbReference>
<dbReference type="InterPro" id="IPR002347">
    <property type="entry name" value="SDR_fam"/>
</dbReference>
<dbReference type="PANTHER" id="PTHR42760:SF133">
    <property type="entry name" value="3-OXOACYL-[ACYL-CARRIER-PROTEIN] REDUCTASE"/>
    <property type="match status" value="1"/>
</dbReference>
<dbReference type="PRINTS" id="PR00081">
    <property type="entry name" value="GDHRDH"/>
</dbReference>
<dbReference type="RefSeq" id="WP_104713033.1">
    <property type="nucleotide sequence ID" value="NZ_PTRA01000001.1"/>
</dbReference>
<dbReference type="GO" id="GO:0006633">
    <property type="term" value="P:fatty acid biosynthetic process"/>
    <property type="evidence" value="ECO:0007669"/>
    <property type="project" value="TreeGrafter"/>
</dbReference>
<evidence type="ECO:0000313" key="3">
    <source>
        <dbReference type="EMBL" id="PQA61103.1"/>
    </source>
</evidence>
<evidence type="ECO:0000256" key="2">
    <source>
        <dbReference type="ARBA" id="ARBA00023002"/>
    </source>
</evidence>
<organism evidence="3 4">
    <name type="scientific">Siphonobacter curvatus</name>
    <dbReference type="NCBI Taxonomy" id="2094562"/>
    <lineage>
        <taxon>Bacteria</taxon>
        <taxon>Pseudomonadati</taxon>
        <taxon>Bacteroidota</taxon>
        <taxon>Cytophagia</taxon>
        <taxon>Cytophagales</taxon>
        <taxon>Cytophagaceae</taxon>
        <taxon>Siphonobacter</taxon>
    </lineage>
</organism>
<protein>
    <submittedName>
        <fullName evidence="3">Short-chain dehydrogenase</fullName>
    </submittedName>
</protein>
<dbReference type="Pfam" id="PF13561">
    <property type="entry name" value="adh_short_C2"/>
    <property type="match status" value="1"/>
</dbReference>
<dbReference type="SUPFAM" id="SSF51735">
    <property type="entry name" value="NAD(P)-binding Rossmann-fold domains"/>
    <property type="match status" value="1"/>
</dbReference>
<dbReference type="Proteomes" id="UP000239590">
    <property type="component" value="Unassembled WGS sequence"/>
</dbReference>
<dbReference type="GO" id="GO:0048038">
    <property type="term" value="F:quinone binding"/>
    <property type="evidence" value="ECO:0007669"/>
    <property type="project" value="TreeGrafter"/>
</dbReference>
<name>A0A2S7ITR3_9BACT</name>
<dbReference type="EMBL" id="PTRA01000001">
    <property type="protein sequence ID" value="PQA61103.1"/>
    <property type="molecule type" value="Genomic_DNA"/>
</dbReference>
<comment type="similarity">
    <text evidence="1">Belongs to the short-chain dehydrogenases/reductases (SDR) family.</text>
</comment>
<keyword evidence="2" id="KW-0560">Oxidoreductase</keyword>
<dbReference type="FunFam" id="3.40.50.720:FF:000084">
    <property type="entry name" value="Short-chain dehydrogenase reductase"/>
    <property type="match status" value="1"/>
</dbReference>
<evidence type="ECO:0000313" key="4">
    <source>
        <dbReference type="Proteomes" id="UP000239590"/>
    </source>
</evidence>